<dbReference type="GO" id="GO:0006012">
    <property type="term" value="P:galactose metabolic process"/>
    <property type="evidence" value="ECO:0007669"/>
    <property type="project" value="InterPro"/>
</dbReference>
<name>R7YZD3_CONA1</name>
<accession>R7YZD3</accession>
<evidence type="ECO:0000256" key="2">
    <source>
        <dbReference type="ARBA" id="ARBA00023027"/>
    </source>
</evidence>
<dbReference type="RefSeq" id="XP_007782510.1">
    <property type="nucleotide sequence ID" value="XM_007784320.1"/>
</dbReference>
<dbReference type="InterPro" id="IPR036291">
    <property type="entry name" value="NAD(P)-bd_dom_sf"/>
</dbReference>
<dbReference type="InterPro" id="IPR005886">
    <property type="entry name" value="UDP_G4E"/>
</dbReference>
<gene>
    <name evidence="5" type="ORF">W97_06446</name>
</gene>
<dbReference type="GeneID" id="19903757"/>
<dbReference type="EMBL" id="JH767585">
    <property type="protein sequence ID" value="EON67193.1"/>
    <property type="molecule type" value="Genomic_DNA"/>
</dbReference>
<feature type="domain" description="NAD-dependent epimerase/dehydratase" evidence="4">
    <location>
        <begin position="54"/>
        <end position="346"/>
    </location>
</feature>
<dbReference type="OrthoDB" id="9402762at2759"/>
<dbReference type="PANTHER" id="PTHR43725:SF3">
    <property type="entry name" value="UDP-GLUCOSE 4-EPIMERASE (EUROFUNG)"/>
    <property type="match status" value="1"/>
</dbReference>
<dbReference type="GO" id="GO:0003978">
    <property type="term" value="F:UDP-glucose 4-epimerase activity"/>
    <property type="evidence" value="ECO:0007669"/>
    <property type="project" value="InterPro"/>
</dbReference>
<sequence length="422" mass="46214">MDTRLFSAVSASPRSLSSRSLSESSDVGTPETARSLLFDDGPSFEHTGSNGPHVLVVGGLGYIGSHVCLELLKEGYNVVVIDDLSNSYRTVLDRIERLAAEYCKTVNKPLPALHFHEIDYRSPAMRSVLRQYETPTFTLEQSSRQSKITGVIHFAAFKSVEESIKKPLAYYKNNVAGLIDFLEILSEFNIYNFVFSSSATVYGRLASQGTPLHEESMTAVDGVHGLTSPYGRSKYFCEAILDDVARSDPKWAITALRYFNPVGCHESGLLGEDPRQKPTNLFPCITSVLTGKRPVLEIFGTDWNTADGTAVRDFIHVVDLARGHIAALAAAAEGRVGASFRTYNLGTGTGHTVLEVLHSIEKASARSIPAREVGRRAGDVGFCVAAVDRAETELGWRTQKSLQDCATDVWNYHVVNNEALQC</sequence>
<evidence type="ECO:0000256" key="1">
    <source>
        <dbReference type="ARBA" id="ARBA00001911"/>
    </source>
</evidence>
<protein>
    <submittedName>
        <fullName evidence="5">UDP-glucose 4-epimerase</fullName>
    </submittedName>
</protein>
<dbReference type="Gene3D" id="3.90.25.10">
    <property type="entry name" value="UDP-galactose 4-epimerase, domain 1"/>
    <property type="match status" value="1"/>
</dbReference>
<evidence type="ECO:0000313" key="6">
    <source>
        <dbReference type="Proteomes" id="UP000016924"/>
    </source>
</evidence>
<dbReference type="Gene3D" id="3.40.50.720">
    <property type="entry name" value="NAD(P)-binding Rossmann-like Domain"/>
    <property type="match status" value="1"/>
</dbReference>
<proteinExistence type="predicted"/>
<evidence type="ECO:0000259" key="4">
    <source>
        <dbReference type="Pfam" id="PF01370"/>
    </source>
</evidence>
<dbReference type="Proteomes" id="UP000016924">
    <property type="component" value="Unassembled WGS sequence"/>
</dbReference>
<dbReference type="FunFam" id="3.40.50.720:FF:000418">
    <property type="entry name" value="UDP-glucose 4-epimerase 5"/>
    <property type="match status" value="1"/>
</dbReference>
<keyword evidence="3" id="KW-0413">Isomerase</keyword>
<keyword evidence="2" id="KW-0520">NAD</keyword>
<dbReference type="SUPFAM" id="SSF51735">
    <property type="entry name" value="NAD(P)-binding Rossmann-fold domains"/>
    <property type="match status" value="1"/>
</dbReference>
<evidence type="ECO:0000313" key="5">
    <source>
        <dbReference type="EMBL" id="EON67193.1"/>
    </source>
</evidence>
<dbReference type="CDD" id="cd05247">
    <property type="entry name" value="UDP_G4E_1_SDR_e"/>
    <property type="match status" value="1"/>
</dbReference>
<dbReference type="NCBIfam" id="TIGR01179">
    <property type="entry name" value="galE"/>
    <property type="match status" value="1"/>
</dbReference>
<dbReference type="AlphaFoldDB" id="R7YZD3"/>
<dbReference type="GO" id="GO:0005829">
    <property type="term" value="C:cytosol"/>
    <property type="evidence" value="ECO:0007669"/>
    <property type="project" value="TreeGrafter"/>
</dbReference>
<organism evidence="5 6">
    <name type="scientific">Coniosporium apollinis (strain CBS 100218)</name>
    <name type="common">Rock-inhabiting black yeast</name>
    <dbReference type="NCBI Taxonomy" id="1168221"/>
    <lineage>
        <taxon>Eukaryota</taxon>
        <taxon>Fungi</taxon>
        <taxon>Dikarya</taxon>
        <taxon>Ascomycota</taxon>
        <taxon>Pezizomycotina</taxon>
        <taxon>Dothideomycetes</taxon>
        <taxon>Dothideomycetes incertae sedis</taxon>
        <taxon>Coniosporium</taxon>
    </lineage>
</organism>
<comment type="cofactor">
    <cofactor evidence="1">
        <name>NAD(+)</name>
        <dbReference type="ChEBI" id="CHEBI:57540"/>
    </cofactor>
</comment>
<dbReference type="STRING" id="1168221.R7YZD3"/>
<reference evidence="6" key="1">
    <citation type="submission" date="2012-06" db="EMBL/GenBank/DDBJ databases">
        <title>The genome sequence of Coniosporium apollinis CBS 100218.</title>
        <authorList>
            <consortium name="The Broad Institute Genome Sequencing Platform"/>
            <person name="Cuomo C."/>
            <person name="Gorbushina A."/>
            <person name="Noack S."/>
            <person name="Walker B."/>
            <person name="Young S.K."/>
            <person name="Zeng Q."/>
            <person name="Gargeya S."/>
            <person name="Fitzgerald M."/>
            <person name="Haas B."/>
            <person name="Abouelleil A."/>
            <person name="Alvarado L."/>
            <person name="Arachchi H.M."/>
            <person name="Berlin A.M."/>
            <person name="Chapman S.B."/>
            <person name="Goldberg J."/>
            <person name="Griggs A."/>
            <person name="Gujja S."/>
            <person name="Hansen M."/>
            <person name="Howarth C."/>
            <person name="Imamovic A."/>
            <person name="Larimer J."/>
            <person name="McCowan C."/>
            <person name="Montmayeur A."/>
            <person name="Murphy C."/>
            <person name="Neiman D."/>
            <person name="Pearson M."/>
            <person name="Priest M."/>
            <person name="Roberts A."/>
            <person name="Saif S."/>
            <person name="Shea T."/>
            <person name="Sisk P."/>
            <person name="Sykes S."/>
            <person name="Wortman J."/>
            <person name="Nusbaum C."/>
            <person name="Birren B."/>
        </authorList>
    </citation>
    <scope>NUCLEOTIDE SEQUENCE [LARGE SCALE GENOMIC DNA]</scope>
    <source>
        <strain evidence="6">CBS 100218</strain>
    </source>
</reference>
<dbReference type="InterPro" id="IPR001509">
    <property type="entry name" value="Epimerase_deHydtase"/>
</dbReference>
<dbReference type="eggNOG" id="KOG1371">
    <property type="taxonomic scope" value="Eukaryota"/>
</dbReference>
<keyword evidence="6" id="KW-1185">Reference proteome</keyword>
<dbReference type="OMA" id="CVILRYF"/>
<evidence type="ECO:0000256" key="3">
    <source>
        <dbReference type="ARBA" id="ARBA00023235"/>
    </source>
</evidence>
<dbReference type="PANTHER" id="PTHR43725">
    <property type="entry name" value="UDP-GLUCOSE 4-EPIMERASE"/>
    <property type="match status" value="1"/>
</dbReference>
<dbReference type="HOGENOM" id="CLU_007383_1_10_1"/>
<dbReference type="Pfam" id="PF01370">
    <property type="entry name" value="Epimerase"/>
    <property type="match status" value="1"/>
</dbReference>